<proteinExistence type="predicted"/>
<sequence>MSRKHKQRRDLPLVVPPSPPPRNPLATAPKMRRGVQVHDKSRGALRRAEHMALRRLAVPAVHGEEGDDSDEDG</sequence>
<dbReference type="AlphaFoldDB" id="A1K1J0"/>
<dbReference type="RefSeq" id="WP_011763814.1">
    <property type="nucleotide sequence ID" value="NC_008702.1"/>
</dbReference>
<dbReference type="eggNOG" id="ENOG502ZKQX">
    <property type="taxonomic scope" value="Bacteria"/>
</dbReference>
<name>A1K1J0_AZOSB</name>
<dbReference type="KEGG" id="azo:azo0077"/>
<feature type="compositionally biased region" description="Pro residues" evidence="1">
    <location>
        <begin position="14"/>
        <end position="23"/>
    </location>
</feature>
<protein>
    <submittedName>
        <fullName evidence="2">Uncharacterized protein</fullName>
    </submittedName>
</protein>
<evidence type="ECO:0000256" key="1">
    <source>
        <dbReference type="SAM" id="MobiDB-lite"/>
    </source>
</evidence>
<gene>
    <name evidence="2" type="ordered locus">azo0077</name>
</gene>
<keyword evidence="3" id="KW-1185">Reference proteome</keyword>
<feature type="region of interest" description="Disordered" evidence="1">
    <location>
        <begin position="1"/>
        <end position="43"/>
    </location>
</feature>
<organism evidence="2 3">
    <name type="scientific">Azoarcus sp. (strain BH72)</name>
    <dbReference type="NCBI Taxonomy" id="418699"/>
    <lineage>
        <taxon>Bacteria</taxon>
        <taxon>Pseudomonadati</taxon>
        <taxon>Pseudomonadota</taxon>
        <taxon>Betaproteobacteria</taxon>
        <taxon>Rhodocyclales</taxon>
        <taxon>Zoogloeaceae</taxon>
        <taxon>Azoarcus</taxon>
    </lineage>
</organism>
<dbReference type="Proteomes" id="UP000002588">
    <property type="component" value="Chromosome"/>
</dbReference>
<evidence type="ECO:0000313" key="2">
    <source>
        <dbReference type="EMBL" id="CAL92695.1"/>
    </source>
</evidence>
<dbReference type="EMBL" id="AM406670">
    <property type="protein sequence ID" value="CAL92695.1"/>
    <property type="molecule type" value="Genomic_DNA"/>
</dbReference>
<reference evidence="2 3" key="1">
    <citation type="journal article" date="2006" name="Nat. Biotechnol.">
        <title>Complete genome of the mutualistic, N2-fixing grass endophyte Azoarcus sp. strain BH72.</title>
        <authorList>
            <person name="Krause A."/>
            <person name="Ramakumar A."/>
            <person name="Bartels D."/>
            <person name="Battistoni F."/>
            <person name="Bekel T."/>
            <person name="Boch J."/>
            <person name="Boehm M."/>
            <person name="Friedrich F."/>
            <person name="Hurek T."/>
            <person name="Krause L."/>
            <person name="Linke B."/>
            <person name="McHardy A.C."/>
            <person name="Sarkar A."/>
            <person name="Schneiker S."/>
            <person name="Syed A.A."/>
            <person name="Thauer R."/>
            <person name="Vorhoelter F.-J."/>
            <person name="Weidner S."/>
            <person name="Puehler A."/>
            <person name="Reinhold-Hurek B."/>
            <person name="Kaiser O."/>
            <person name="Goesmann A."/>
        </authorList>
    </citation>
    <scope>NUCLEOTIDE SEQUENCE [LARGE SCALE GENOMIC DNA]</scope>
    <source>
        <strain evidence="2 3">BH72</strain>
    </source>
</reference>
<evidence type="ECO:0000313" key="3">
    <source>
        <dbReference type="Proteomes" id="UP000002588"/>
    </source>
</evidence>
<dbReference type="HOGENOM" id="CLU_2696600_0_0_4"/>
<accession>A1K1J0</accession>
<dbReference type="STRING" id="62928.azo0077"/>